<accession>A0A2U3P304</accession>
<protein>
    <submittedName>
        <fullName evidence="1">Uncharacterized protein</fullName>
    </submittedName>
</protein>
<proteinExistence type="predicted"/>
<dbReference type="RefSeq" id="WP_077077157.1">
    <property type="nucleotide sequence ID" value="NZ_FUEZ01000003.1"/>
</dbReference>
<evidence type="ECO:0000313" key="2">
    <source>
        <dbReference type="Proteomes" id="UP000240424"/>
    </source>
</evidence>
<organism evidence="1 2">
    <name type="scientific">Mycobacterium numidiamassiliense</name>
    <dbReference type="NCBI Taxonomy" id="1841861"/>
    <lineage>
        <taxon>Bacteria</taxon>
        <taxon>Bacillati</taxon>
        <taxon>Actinomycetota</taxon>
        <taxon>Actinomycetes</taxon>
        <taxon>Mycobacteriales</taxon>
        <taxon>Mycobacteriaceae</taxon>
        <taxon>Mycobacterium</taxon>
    </lineage>
</organism>
<dbReference type="AlphaFoldDB" id="A0A2U3P304"/>
<dbReference type="EMBL" id="FUEZ01000003">
    <property type="protein sequence ID" value="SPM38139.1"/>
    <property type="molecule type" value="Genomic_DNA"/>
</dbReference>
<reference evidence="1 2" key="1">
    <citation type="submission" date="2017-01" db="EMBL/GenBank/DDBJ databases">
        <authorList>
            <consortium name="Urmite Genomes"/>
        </authorList>
    </citation>
    <scope>NUCLEOTIDE SEQUENCE [LARGE SCALE GENOMIC DNA]</scope>
    <source>
        <strain evidence="1 2">AB215</strain>
    </source>
</reference>
<gene>
    <name evidence="1" type="ORF">MNAB215_315</name>
</gene>
<sequence length="132" mass="14029">MSLIHAELVEKLNFGDDAVLLAMDSAGVDEVLAAVKQAAQHGSAHLDHGATVHQFLIQAGTADIEFGVGTVVWRLDSALAAEIMELLTEMQVHPGSGHHYVDISKPADTLVLSQNEYPLDLLPPEAAFPPVA</sequence>
<evidence type="ECO:0000313" key="1">
    <source>
        <dbReference type="EMBL" id="SPM38139.1"/>
    </source>
</evidence>
<keyword evidence="2" id="KW-1185">Reference proteome</keyword>
<dbReference type="OrthoDB" id="4630373at2"/>
<name>A0A2U3P304_9MYCO</name>
<dbReference type="Proteomes" id="UP000240424">
    <property type="component" value="Unassembled WGS sequence"/>
</dbReference>